<proteinExistence type="inferred from homology"/>
<keyword evidence="3" id="KW-0032">Aminotransferase</keyword>
<dbReference type="InterPro" id="IPR050859">
    <property type="entry name" value="Class-I_PLP-dep_aminotransf"/>
</dbReference>
<dbReference type="PANTHER" id="PTHR42790">
    <property type="entry name" value="AMINOTRANSFERASE"/>
    <property type="match status" value="1"/>
</dbReference>
<feature type="compositionally biased region" description="Polar residues" evidence="6">
    <location>
        <begin position="358"/>
        <end position="374"/>
    </location>
</feature>
<sequence length="546" mass="61194">MLVPKESEASDLLRKIDVNTALQYGTAQGYPALYSWLRHFTREHLHPSIPYTGGPDIILTCGSTDGFSKALQLLHNEWSEEKDWVREREGMLVEKYTYMSAVQAALPRGMNVVPVDIDDQGMIPYGEGSLEDILSNWDTKKGKRPHLMYIVTIGQNPTGTVMGLERRKEIYGICSKYDVVIIEDDPYWYLQYPSAFAAMQARSENLTPTSSHFEDFHQPELRAPSHTFKSSGFDFLDSLVPSFLSIDADGRILRLDTFSKTTAPGCRLGWITAQPAFIERLLRITESTTQQPSGFVQSMVAELLMGPETAQDGGRGGAKDGSGWKVDGWVRWLEGMRGNYERRMNTMGSILEEGRFRVQSSSDQSSETTGAKSNSADDKFDTFDNASTDAADQDDSDDDEWHAVDKVQMYTFDWPAGGMFLWLKVDFSTHPLVEKVALKDLSQALWFHFLSKPYRVLMSPGTMFSPTKTIAETTGCMHFRLCFAAVDEEDVAIASHNIVAAFNSFWEKTKIDDPEDVEAGFFADSQDDAVDEKMIMLTNTPGGILC</sequence>
<dbReference type="Proteomes" id="UP000076632">
    <property type="component" value="Unassembled WGS sequence"/>
</dbReference>
<dbReference type="STRING" id="1328760.A0A165A9X9"/>
<evidence type="ECO:0000256" key="6">
    <source>
        <dbReference type="SAM" id="MobiDB-lite"/>
    </source>
</evidence>
<dbReference type="SUPFAM" id="SSF53383">
    <property type="entry name" value="PLP-dependent transferases"/>
    <property type="match status" value="1"/>
</dbReference>
<dbReference type="InterPro" id="IPR015424">
    <property type="entry name" value="PyrdxlP-dep_Trfase"/>
</dbReference>
<dbReference type="InParanoid" id="A0A165A9X9"/>
<name>A0A165A9X9_XYLHT</name>
<dbReference type="GO" id="GO:1901605">
    <property type="term" value="P:alpha-amino acid metabolic process"/>
    <property type="evidence" value="ECO:0007669"/>
    <property type="project" value="TreeGrafter"/>
</dbReference>
<dbReference type="EMBL" id="KV407463">
    <property type="protein sequence ID" value="KZF20148.1"/>
    <property type="molecule type" value="Genomic_DNA"/>
</dbReference>
<dbReference type="Pfam" id="PF00155">
    <property type="entry name" value="Aminotran_1_2"/>
    <property type="match status" value="1"/>
</dbReference>
<evidence type="ECO:0000256" key="1">
    <source>
        <dbReference type="ARBA" id="ARBA00001933"/>
    </source>
</evidence>
<dbReference type="GO" id="GO:0008483">
    <property type="term" value="F:transaminase activity"/>
    <property type="evidence" value="ECO:0007669"/>
    <property type="project" value="UniProtKB-KW"/>
</dbReference>
<feature type="domain" description="Aminotransferase class I/classII large" evidence="7">
    <location>
        <begin position="19"/>
        <end position="312"/>
    </location>
</feature>
<evidence type="ECO:0000256" key="3">
    <source>
        <dbReference type="ARBA" id="ARBA00022576"/>
    </source>
</evidence>
<dbReference type="CDD" id="cd00609">
    <property type="entry name" value="AAT_like"/>
    <property type="match status" value="1"/>
</dbReference>
<dbReference type="OMA" id="QREGILC"/>
<dbReference type="GeneID" id="28898314"/>
<dbReference type="PANTHER" id="PTHR42790:SF1">
    <property type="entry name" value="AROMATIC AMINO ACID AMINOTRANSFERASE, HYPOTHETICAL (EUROFUNG)"/>
    <property type="match status" value="1"/>
</dbReference>
<evidence type="ECO:0000256" key="5">
    <source>
        <dbReference type="ARBA" id="ARBA00022898"/>
    </source>
</evidence>
<gene>
    <name evidence="8" type="ORF">L228DRAFT_249823</name>
</gene>
<organism evidence="8 9">
    <name type="scientific">Xylona heveae (strain CBS 132557 / TC161)</name>
    <dbReference type="NCBI Taxonomy" id="1328760"/>
    <lineage>
        <taxon>Eukaryota</taxon>
        <taxon>Fungi</taxon>
        <taxon>Dikarya</taxon>
        <taxon>Ascomycota</taxon>
        <taxon>Pezizomycotina</taxon>
        <taxon>Xylonomycetes</taxon>
        <taxon>Xylonales</taxon>
        <taxon>Xylonaceae</taxon>
        <taxon>Xylona</taxon>
    </lineage>
</organism>
<evidence type="ECO:0000313" key="9">
    <source>
        <dbReference type="Proteomes" id="UP000076632"/>
    </source>
</evidence>
<dbReference type="InterPro" id="IPR015421">
    <property type="entry name" value="PyrdxlP-dep_Trfase_major"/>
</dbReference>
<comment type="cofactor">
    <cofactor evidence="1">
        <name>pyridoxal 5'-phosphate</name>
        <dbReference type="ChEBI" id="CHEBI:597326"/>
    </cofactor>
</comment>
<dbReference type="AlphaFoldDB" id="A0A165A9X9"/>
<keyword evidence="5" id="KW-0663">Pyridoxal phosphate</keyword>
<evidence type="ECO:0000259" key="7">
    <source>
        <dbReference type="Pfam" id="PF00155"/>
    </source>
</evidence>
<feature type="region of interest" description="Disordered" evidence="6">
    <location>
        <begin position="355"/>
        <end position="398"/>
    </location>
</feature>
<keyword evidence="4 8" id="KW-0808">Transferase</keyword>
<dbReference type="OrthoDB" id="691673at2759"/>
<reference evidence="8 9" key="1">
    <citation type="journal article" date="2016" name="Fungal Biol.">
        <title>The genome of Xylona heveae provides a window into fungal endophytism.</title>
        <authorList>
            <person name="Gazis R."/>
            <person name="Kuo A."/>
            <person name="Riley R."/>
            <person name="LaButti K."/>
            <person name="Lipzen A."/>
            <person name="Lin J."/>
            <person name="Amirebrahimi M."/>
            <person name="Hesse C.N."/>
            <person name="Spatafora J.W."/>
            <person name="Henrissat B."/>
            <person name="Hainaut M."/>
            <person name="Grigoriev I.V."/>
            <person name="Hibbett D.S."/>
        </authorList>
    </citation>
    <scope>NUCLEOTIDE SEQUENCE [LARGE SCALE GENOMIC DNA]</scope>
    <source>
        <strain evidence="8 9">TC161</strain>
    </source>
</reference>
<dbReference type="GO" id="GO:0030170">
    <property type="term" value="F:pyridoxal phosphate binding"/>
    <property type="evidence" value="ECO:0007669"/>
    <property type="project" value="InterPro"/>
</dbReference>
<evidence type="ECO:0000313" key="8">
    <source>
        <dbReference type="EMBL" id="KZF20148.1"/>
    </source>
</evidence>
<dbReference type="Gene3D" id="3.40.640.10">
    <property type="entry name" value="Type I PLP-dependent aspartate aminotransferase-like (Major domain)"/>
    <property type="match status" value="2"/>
</dbReference>
<protein>
    <submittedName>
        <fullName evidence="8">PLP-dependent transferase</fullName>
    </submittedName>
</protein>
<dbReference type="InterPro" id="IPR004839">
    <property type="entry name" value="Aminotransferase_I/II_large"/>
</dbReference>
<comment type="similarity">
    <text evidence="2">Belongs to the class-I pyridoxal-phosphate-dependent aminotransferase family.</text>
</comment>
<evidence type="ECO:0000256" key="2">
    <source>
        <dbReference type="ARBA" id="ARBA00007441"/>
    </source>
</evidence>
<accession>A0A165A9X9</accession>
<keyword evidence="9" id="KW-1185">Reference proteome</keyword>
<evidence type="ECO:0000256" key="4">
    <source>
        <dbReference type="ARBA" id="ARBA00022679"/>
    </source>
</evidence>
<dbReference type="RefSeq" id="XP_018185703.1">
    <property type="nucleotide sequence ID" value="XM_018333177.1"/>
</dbReference>